<accession>A0A1I7KPJ0</accession>
<dbReference type="InterPro" id="IPR010985">
    <property type="entry name" value="Ribbon_hlx_hlx"/>
</dbReference>
<dbReference type="AlphaFoldDB" id="A0A1I7KPJ0"/>
<dbReference type="EMBL" id="FPBX01000063">
    <property type="protein sequence ID" value="SFU99329.1"/>
    <property type="molecule type" value="Genomic_DNA"/>
</dbReference>
<proteinExistence type="predicted"/>
<dbReference type="STRING" id="343013.SAMN04489707_10635"/>
<evidence type="ECO:0000313" key="2">
    <source>
        <dbReference type="EMBL" id="SFU99329.1"/>
    </source>
</evidence>
<dbReference type="SUPFAM" id="SSF47598">
    <property type="entry name" value="Ribbon-helix-helix"/>
    <property type="match status" value="1"/>
</dbReference>
<protein>
    <submittedName>
        <fullName evidence="2">Arc-like DNA binding domain-containing protein</fullName>
    </submittedName>
</protein>
<sequence length="142" mass="15933">MAQDDYIRTALRVPPDLHKDIHEAADKAGRSFNAELIERLSSTFEQESTNKLLRGNLVLLRALADFVVLRHNHPEVMAPMEDSIIKMAQAIKETEDETKLAKAAAEPLTEYIERLAGALEQVNRLLGPGWAKNLPQNQKPKP</sequence>
<gene>
    <name evidence="2" type="ORF">SAMN04489707_10635</name>
</gene>
<dbReference type="Pfam" id="PF03869">
    <property type="entry name" value="Arc"/>
    <property type="match status" value="1"/>
</dbReference>
<dbReference type="InterPro" id="IPR013321">
    <property type="entry name" value="Arc_rbn_hlx_hlx"/>
</dbReference>
<dbReference type="GO" id="GO:0003677">
    <property type="term" value="F:DNA binding"/>
    <property type="evidence" value="ECO:0007669"/>
    <property type="project" value="InterPro"/>
</dbReference>
<feature type="domain" description="Arc-like DNA binding" evidence="1">
    <location>
        <begin position="11"/>
        <end position="48"/>
    </location>
</feature>
<dbReference type="Proteomes" id="UP000183656">
    <property type="component" value="Unassembled WGS sequence"/>
</dbReference>
<evidence type="ECO:0000313" key="3">
    <source>
        <dbReference type="Proteomes" id="UP000183656"/>
    </source>
</evidence>
<name>A0A1I7KPJ0_9BURK</name>
<organism evidence="2 3">
    <name type="scientific">Paenacidovorax caeni</name>
    <dbReference type="NCBI Taxonomy" id="343013"/>
    <lineage>
        <taxon>Bacteria</taxon>
        <taxon>Pseudomonadati</taxon>
        <taxon>Pseudomonadota</taxon>
        <taxon>Betaproteobacteria</taxon>
        <taxon>Burkholderiales</taxon>
        <taxon>Comamonadaceae</taxon>
        <taxon>Paenacidovorax</taxon>
    </lineage>
</organism>
<dbReference type="RefSeq" id="WP_054257948.1">
    <property type="nucleotide sequence ID" value="NZ_CYIG01000067.1"/>
</dbReference>
<dbReference type="GO" id="GO:0006355">
    <property type="term" value="P:regulation of DNA-templated transcription"/>
    <property type="evidence" value="ECO:0007669"/>
    <property type="project" value="InterPro"/>
</dbReference>
<dbReference type="InterPro" id="IPR005569">
    <property type="entry name" value="Arc_DNA-bd_dom"/>
</dbReference>
<reference evidence="2 3" key="1">
    <citation type="submission" date="2016-10" db="EMBL/GenBank/DDBJ databases">
        <authorList>
            <person name="de Groot N.N."/>
        </authorList>
    </citation>
    <scope>NUCLEOTIDE SEQUENCE [LARGE SCALE GENOMIC DNA]</scope>
    <source>
        <strain evidence="2 3">R-24608</strain>
    </source>
</reference>
<dbReference type="Gene3D" id="1.10.1220.10">
    <property type="entry name" value="Met repressor-like"/>
    <property type="match status" value="1"/>
</dbReference>
<dbReference type="OrthoDB" id="8821511at2"/>
<evidence type="ECO:0000259" key="1">
    <source>
        <dbReference type="Pfam" id="PF03869"/>
    </source>
</evidence>
<keyword evidence="3" id="KW-1185">Reference proteome</keyword>